<dbReference type="RefSeq" id="WP_051698970.1">
    <property type="nucleotide sequence ID" value="NZ_JMIW01000001.1"/>
</dbReference>
<dbReference type="PANTHER" id="PTHR46401:SF9">
    <property type="entry name" value="MANNOSYLTRANSFERASE A"/>
    <property type="match status" value="1"/>
</dbReference>
<keyword evidence="2" id="KW-1185">Reference proteome</keyword>
<dbReference type="OrthoDB" id="9790710at2"/>
<sequence>MSSELLLDVTRLVARSWTKRSATGIDRVCEAYGSHFRERARAVVQHRGVVKVLSRRDSDKLFEMLLQPGESFRSKVLRFAPLALARSPSRIDGNGMLYINPSHTDFDLPTHHEWVAKSNLRSVYFLHDLIPLTHPRLTSAHAVKRHLGRVRGLLRHGYGAIVNTRATMVELTKFASKRRLGLPPVTVAPLAGAELQRASASASNRAAPCINDEAEPYFLAIGTIEQRKNYGMLLRVWERMASEYGASCPKLIIVGQEGPQSSAIFETYRAKPELSRFVRFETGARDGDVANLLEGARALLMPTHAEGYGLPVVEALQHRTPVIANNIPSFQEIGQGIPMLLDVEDEGAWKRAIGRFAFTDHERDRQINMMGHFVPPTWQNHFAIIDPWLESLANDEQVAIKRMQVEC</sequence>
<evidence type="ECO:0008006" key="3">
    <source>
        <dbReference type="Google" id="ProtNLM"/>
    </source>
</evidence>
<reference evidence="1 2" key="1">
    <citation type="submission" date="2014-04" db="EMBL/GenBank/DDBJ databases">
        <title>A comprehensive comparison of genomes of Erythrobacter spp. strains.</title>
        <authorList>
            <person name="Zheng Q."/>
        </authorList>
    </citation>
    <scope>NUCLEOTIDE SEQUENCE [LARGE SCALE GENOMIC DNA]</scope>
    <source>
        <strain evidence="1 2">DSM 6997</strain>
    </source>
</reference>
<dbReference type="Proteomes" id="UP000027647">
    <property type="component" value="Unassembled WGS sequence"/>
</dbReference>
<evidence type="ECO:0000313" key="1">
    <source>
        <dbReference type="EMBL" id="KEO92220.1"/>
    </source>
</evidence>
<accession>A0A074MHC9</accession>
<dbReference type="AlphaFoldDB" id="A0A074MHC9"/>
<dbReference type="STRING" id="1044.EH31_06015"/>
<dbReference type="Pfam" id="PF13692">
    <property type="entry name" value="Glyco_trans_1_4"/>
    <property type="match status" value="1"/>
</dbReference>
<dbReference type="GO" id="GO:0016757">
    <property type="term" value="F:glycosyltransferase activity"/>
    <property type="evidence" value="ECO:0007669"/>
    <property type="project" value="TreeGrafter"/>
</dbReference>
<proteinExistence type="predicted"/>
<dbReference type="eggNOG" id="COG0438">
    <property type="taxonomic scope" value="Bacteria"/>
</dbReference>
<dbReference type="PANTHER" id="PTHR46401">
    <property type="entry name" value="GLYCOSYLTRANSFERASE WBBK-RELATED"/>
    <property type="match status" value="1"/>
</dbReference>
<protein>
    <recommendedName>
        <fullName evidence="3">Glycosyl transferase family 1 domain-containing protein</fullName>
    </recommendedName>
</protein>
<comment type="caution">
    <text evidence="1">The sequence shown here is derived from an EMBL/GenBank/DDBJ whole genome shotgun (WGS) entry which is preliminary data.</text>
</comment>
<organism evidence="1 2">
    <name type="scientific">Erythrobacter longus</name>
    <dbReference type="NCBI Taxonomy" id="1044"/>
    <lineage>
        <taxon>Bacteria</taxon>
        <taxon>Pseudomonadati</taxon>
        <taxon>Pseudomonadota</taxon>
        <taxon>Alphaproteobacteria</taxon>
        <taxon>Sphingomonadales</taxon>
        <taxon>Erythrobacteraceae</taxon>
        <taxon>Erythrobacter/Porphyrobacter group</taxon>
        <taxon>Erythrobacter</taxon>
    </lineage>
</organism>
<dbReference type="SUPFAM" id="SSF53756">
    <property type="entry name" value="UDP-Glycosyltransferase/glycogen phosphorylase"/>
    <property type="match status" value="1"/>
</dbReference>
<dbReference type="EMBL" id="JMIW01000001">
    <property type="protein sequence ID" value="KEO92220.1"/>
    <property type="molecule type" value="Genomic_DNA"/>
</dbReference>
<gene>
    <name evidence="1" type="ORF">EH31_06015</name>
</gene>
<evidence type="ECO:0000313" key="2">
    <source>
        <dbReference type="Proteomes" id="UP000027647"/>
    </source>
</evidence>
<dbReference type="Gene3D" id="3.40.50.2000">
    <property type="entry name" value="Glycogen Phosphorylase B"/>
    <property type="match status" value="1"/>
</dbReference>
<name>A0A074MHC9_ERYLO</name>